<dbReference type="Gene3D" id="1.10.10.10">
    <property type="entry name" value="Winged helix-like DNA-binding domain superfamily/Winged helix DNA-binding domain"/>
    <property type="match status" value="1"/>
</dbReference>
<name>A0A1M5VDY3_9BURK</name>
<evidence type="ECO:0000313" key="5">
    <source>
        <dbReference type="EMBL" id="SHH73457.1"/>
    </source>
</evidence>
<dbReference type="Pfam" id="PF00392">
    <property type="entry name" value="GntR"/>
    <property type="match status" value="1"/>
</dbReference>
<feature type="domain" description="HTH gntR-type" evidence="4">
    <location>
        <begin position="1"/>
        <end position="65"/>
    </location>
</feature>
<organism evidence="5 6">
    <name type="scientific">Pollutimonas bauzanensis</name>
    <dbReference type="NCBI Taxonomy" id="658167"/>
    <lineage>
        <taxon>Bacteria</taxon>
        <taxon>Pseudomonadati</taxon>
        <taxon>Pseudomonadota</taxon>
        <taxon>Betaproteobacteria</taxon>
        <taxon>Burkholderiales</taxon>
        <taxon>Alcaligenaceae</taxon>
        <taxon>Pollutimonas</taxon>
    </lineage>
</organism>
<proteinExistence type="predicted"/>
<dbReference type="InterPro" id="IPR008920">
    <property type="entry name" value="TF_FadR/GntR_C"/>
</dbReference>
<dbReference type="GO" id="GO:0003700">
    <property type="term" value="F:DNA-binding transcription factor activity"/>
    <property type="evidence" value="ECO:0007669"/>
    <property type="project" value="InterPro"/>
</dbReference>
<dbReference type="InterPro" id="IPR036388">
    <property type="entry name" value="WH-like_DNA-bd_sf"/>
</dbReference>
<keyword evidence="3" id="KW-0804">Transcription</keyword>
<evidence type="ECO:0000256" key="1">
    <source>
        <dbReference type="ARBA" id="ARBA00023015"/>
    </source>
</evidence>
<dbReference type="GO" id="GO:0003677">
    <property type="term" value="F:DNA binding"/>
    <property type="evidence" value="ECO:0007669"/>
    <property type="project" value="UniProtKB-KW"/>
</dbReference>
<dbReference type="AlphaFoldDB" id="A0A1M5VDY3"/>
<keyword evidence="2 5" id="KW-0238">DNA-binding</keyword>
<dbReference type="Gene3D" id="1.20.120.530">
    <property type="entry name" value="GntR ligand-binding domain-like"/>
    <property type="match status" value="1"/>
</dbReference>
<dbReference type="Pfam" id="PF07729">
    <property type="entry name" value="FCD"/>
    <property type="match status" value="1"/>
</dbReference>
<keyword evidence="6" id="KW-1185">Reference proteome</keyword>
<dbReference type="PROSITE" id="PS50949">
    <property type="entry name" value="HTH_GNTR"/>
    <property type="match status" value="1"/>
</dbReference>
<dbReference type="PANTHER" id="PTHR43537">
    <property type="entry name" value="TRANSCRIPTIONAL REGULATOR, GNTR FAMILY"/>
    <property type="match status" value="1"/>
</dbReference>
<dbReference type="Proteomes" id="UP000184226">
    <property type="component" value="Unassembled WGS sequence"/>
</dbReference>
<dbReference type="InterPro" id="IPR000524">
    <property type="entry name" value="Tscrpt_reg_HTH_GntR"/>
</dbReference>
<evidence type="ECO:0000256" key="3">
    <source>
        <dbReference type="ARBA" id="ARBA00023163"/>
    </source>
</evidence>
<dbReference type="SMART" id="SM00895">
    <property type="entry name" value="FCD"/>
    <property type="match status" value="1"/>
</dbReference>
<dbReference type="SUPFAM" id="SSF46785">
    <property type="entry name" value="Winged helix' DNA-binding domain"/>
    <property type="match status" value="1"/>
</dbReference>
<dbReference type="EMBL" id="FQXE01000004">
    <property type="protein sequence ID" value="SHH73457.1"/>
    <property type="molecule type" value="Genomic_DNA"/>
</dbReference>
<dbReference type="InterPro" id="IPR011711">
    <property type="entry name" value="GntR_C"/>
</dbReference>
<evidence type="ECO:0000256" key="2">
    <source>
        <dbReference type="ARBA" id="ARBA00023125"/>
    </source>
</evidence>
<dbReference type="OrthoDB" id="8960174at2"/>
<sequence length="297" mass="33600">MPELVLRVHRTLLERAVPPGSHITAQALADQFAVSRWTASEVLSQLAQRGVVVHAENRGYYLSARIADIPVDRDPPAGRDLNAIYFKIAEDRLSGKLEESVTESFLKQRYDLTAADLSSLLNRIAAEGWIEPRAGYGWTFSQILRTPQTLEQSYRFRLLIEPAALLEPGFHLRGETIRKLRIAHEDIVAGAADTLPADVLYERGVAFHESLAEASGNPFFLDALRRINRLRRLLIYRSMVDRRRFYEQSAEHLLILELLEDGNIRGASEALRAHLEEVIRKVPPKVQDALDRPLKPA</sequence>
<dbReference type="PANTHER" id="PTHR43537:SF24">
    <property type="entry name" value="GLUCONATE OPERON TRANSCRIPTIONAL REPRESSOR"/>
    <property type="match status" value="1"/>
</dbReference>
<dbReference type="STRING" id="658167.SAMN04488135_104347"/>
<keyword evidence="1" id="KW-0805">Transcription regulation</keyword>
<evidence type="ECO:0000313" key="6">
    <source>
        <dbReference type="Proteomes" id="UP000184226"/>
    </source>
</evidence>
<dbReference type="InterPro" id="IPR036390">
    <property type="entry name" value="WH_DNA-bd_sf"/>
</dbReference>
<dbReference type="SUPFAM" id="SSF48008">
    <property type="entry name" value="GntR ligand-binding domain-like"/>
    <property type="match status" value="1"/>
</dbReference>
<evidence type="ECO:0000259" key="4">
    <source>
        <dbReference type="PROSITE" id="PS50949"/>
    </source>
</evidence>
<gene>
    <name evidence="5" type="ORF">SAMN04488135_104347</name>
</gene>
<reference evidence="5 6" key="1">
    <citation type="submission" date="2016-11" db="EMBL/GenBank/DDBJ databases">
        <authorList>
            <person name="Jaros S."/>
            <person name="Januszkiewicz K."/>
            <person name="Wedrychowicz H."/>
        </authorList>
    </citation>
    <scope>NUCLEOTIDE SEQUENCE [LARGE SCALE GENOMIC DNA]</scope>
    <source>
        <strain evidence="5 6">CGMCC 1.10190</strain>
    </source>
</reference>
<accession>A0A1M5VDY3</accession>
<protein>
    <submittedName>
        <fullName evidence="5">DNA-binding transcriptional regulator, GntR family</fullName>
    </submittedName>
</protein>